<reference evidence="8 9" key="1">
    <citation type="submission" date="2019-03" db="EMBL/GenBank/DDBJ databases">
        <title>Genomic Encyclopedia of Type Strains, Phase IV (KMG-IV): sequencing the most valuable type-strain genomes for metagenomic binning, comparative biology and taxonomic classification.</title>
        <authorList>
            <person name="Goeker M."/>
        </authorList>
    </citation>
    <scope>NUCLEOTIDE SEQUENCE [LARGE SCALE GENOMIC DNA]</scope>
    <source>
        <strain evidence="8 9">DSM 102969</strain>
    </source>
</reference>
<dbReference type="InterPro" id="IPR011789">
    <property type="entry name" value="CueR"/>
</dbReference>
<dbReference type="PROSITE" id="PS50937">
    <property type="entry name" value="HTH_MERR_2"/>
    <property type="match status" value="1"/>
</dbReference>
<dbReference type="GO" id="GO:0005507">
    <property type="term" value="F:copper ion binding"/>
    <property type="evidence" value="ECO:0007669"/>
    <property type="project" value="InterPro"/>
</dbReference>
<dbReference type="GO" id="GO:0003677">
    <property type="term" value="F:DNA binding"/>
    <property type="evidence" value="ECO:0007669"/>
    <property type="project" value="UniProtKB-KW"/>
</dbReference>
<name>A0A4R6RN13_9HYPH</name>
<dbReference type="PANTHER" id="PTHR30204">
    <property type="entry name" value="REDOX-CYCLING DRUG-SENSING TRANSCRIPTIONAL ACTIVATOR SOXR"/>
    <property type="match status" value="1"/>
</dbReference>
<dbReference type="Pfam" id="PF09278">
    <property type="entry name" value="MerR-DNA-bind"/>
    <property type="match status" value="1"/>
</dbReference>
<dbReference type="OrthoDB" id="9802944at2"/>
<organism evidence="8 9">
    <name type="scientific">Oharaeibacter diazotrophicus</name>
    <dbReference type="NCBI Taxonomy" id="1920512"/>
    <lineage>
        <taxon>Bacteria</taxon>
        <taxon>Pseudomonadati</taxon>
        <taxon>Pseudomonadota</taxon>
        <taxon>Alphaproteobacteria</taxon>
        <taxon>Hyphomicrobiales</taxon>
        <taxon>Pleomorphomonadaceae</taxon>
        <taxon>Oharaeibacter</taxon>
    </lineage>
</organism>
<dbReference type="Pfam" id="PF00376">
    <property type="entry name" value="MerR"/>
    <property type="match status" value="1"/>
</dbReference>
<keyword evidence="4" id="KW-0238">DNA-binding</keyword>
<dbReference type="InterPro" id="IPR000551">
    <property type="entry name" value="MerR-type_HTH_dom"/>
</dbReference>
<dbReference type="RefSeq" id="WP_126535314.1">
    <property type="nucleotide sequence ID" value="NZ_BSPM01000008.1"/>
</dbReference>
<feature type="domain" description="HTH merR-type" evidence="7">
    <location>
        <begin position="1"/>
        <end position="68"/>
    </location>
</feature>
<dbReference type="InterPro" id="IPR015358">
    <property type="entry name" value="Tscrpt_reg_MerR_DNA-bd"/>
</dbReference>
<evidence type="ECO:0000259" key="7">
    <source>
        <dbReference type="PROSITE" id="PS50937"/>
    </source>
</evidence>
<gene>
    <name evidence="8" type="ORF">EDD54_1474</name>
</gene>
<protein>
    <submittedName>
        <fullName evidence="8">Cu(I)-responsive transcriptional regulator</fullName>
    </submittedName>
</protein>
<dbReference type="NCBIfam" id="TIGR02044">
    <property type="entry name" value="CueR"/>
    <property type="match status" value="1"/>
</dbReference>
<dbReference type="PANTHER" id="PTHR30204:SF94">
    <property type="entry name" value="HEAVY METAL-DEPENDENT TRANSCRIPTIONAL REGULATOR HI_0293-RELATED"/>
    <property type="match status" value="1"/>
</dbReference>
<keyword evidence="6" id="KW-0175">Coiled coil</keyword>
<evidence type="ECO:0000256" key="4">
    <source>
        <dbReference type="ARBA" id="ARBA00023125"/>
    </source>
</evidence>
<dbReference type="Gene3D" id="1.10.1660.10">
    <property type="match status" value="1"/>
</dbReference>
<accession>A0A4R6RN13</accession>
<evidence type="ECO:0000256" key="3">
    <source>
        <dbReference type="ARBA" id="ARBA00023015"/>
    </source>
</evidence>
<dbReference type="EMBL" id="SNXY01000006">
    <property type="protein sequence ID" value="TDP87575.1"/>
    <property type="molecule type" value="Genomic_DNA"/>
</dbReference>
<feature type="coiled-coil region" evidence="6">
    <location>
        <begin position="80"/>
        <end position="107"/>
    </location>
</feature>
<evidence type="ECO:0000256" key="2">
    <source>
        <dbReference type="ARBA" id="ARBA00022490"/>
    </source>
</evidence>
<dbReference type="CDD" id="cd01108">
    <property type="entry name" value="HTH_CueR"/>
    <property type="match status" value="1"/>
</dbReference>
<keyword evidence="2" id="KW-0963">Cytoplasm</keyword>
<dbReference type="PRINTS" id="PR00040">
    <property type="entry name" value="HTHMERR"/>
</dbReference>
<dbReference type="SUPFAM" id="SSF46955">
    <property type="entry name" value="Putative DNA-binding domain"/>
    <property type="match status" value="1"/>
</dbReference>
<dbReference type="InterPro" id="IPR047057">
    <property type="entry name" value="MerR_fam"/>
</dbReference>
<keyword evidence="3" id="KW-0805">Transcription regulation</keyword>
<keyword evidence="5" id="KW-0804">Transcription</keyword>
<dbReference type="AlphaFoldDB" id="A0A4R6RN13"/>
<evidence type="ECO:0000313" key="8">
    <source>
        <dbReference type="EMBL" id="TDP87575.1"/>
    </source>
</evidence>
<evidence type="ECO:0000313" key="9">
    <source>
        <dbReference type="Proteomes" id="UP000294547"/>
    </source>
</evidence>
<comment type="caution">
    <text evidence="8">The sequence shown here is derived from an EMBL/GenBank/DDBJ whole genome shotgun (WGS) entry which is preliminary data.</text>
</comment>
<sequence length="135" mass="15111">MNIGEAARRSGLPAKTIRYYEEIGLLRAPRSGNGYRRYGEAEVHQLAFLHRARSLGFTIEDCRALLDLWADRDRASGEVRALAETRIAEIEAKIRELQGMRTTLKRLVHACHGDHRPDCPILDELAGEGATSRAS</sequence>
<dbReference type="SMART" id="SM00422">
    <property type="entry name" value="HTH_MERR"/>
    <property type="match status" value="1"/>
</dbReference>
<dbReference type="GO" id="GO:0005737">
    <property type="term" value="C:cytoplasm"/>
    <property type="evidence" value="ECO:0007669"/>
    <property type="project" value="UniProtKB-SubCell"/>
</dbReference>
<proteinExistence type="predicted"/>
<dbReference type="InterPro" id="IPR009061">
    <property type="entry name" value="DNA-bd_dom_put_sf"/>
</dbReference>
<dbReference type="GO" id="GO:0045893">
    <property type="term" value="P:positive regulation of DNA-templated transcription"/>
    <property type="evidence" value="ECO:0007669"/>
    <property type="project" value="InterPro"/>
</dbReference>
<dbReference type="Proteomes" id="UP000294547">
    <property type="component" value="Unassembled WGS sequence"/>
</dbReference>
<keyword evidence="9" id="KW-1185">Reference proteome</keyword>
<comment type="subcellular location">
    <subcellularLocation>
        <location evidence="1">Cytoplasm</location>
    </subcellularLocation>
</comment>
<evidence type="ECO:0000256" key="1">
    <source>
        <dbReference type="ARBA" id="ARBA00004496"/>
    </source>
</evidence>
<evidence type="ECO:0000256" key="6">
    <source>
        <dbReference type="SAM" id="Coils"/>
    </source>
</evidence>
<dbReference type="GO" id="GO:0003700">
    <property type="term" value="F:DNA-binding transcription factor activity"/>
    <property type="evidence" value="ECO:0007669"/>
    <property type="project" value="InterPro"/>
</dbReference>
<evidence type="ECO:0000256" key="5">
    <source>
        <dbReference type="ARBA" id="ARBA00023163"/>
    </source>
</evidence>